<comment type="function">
    <text evidence="2">NDH-1 shuttles electrons from NADH, via FMN and iron-sulfur (Fe-S) centers, to quinones in the respiratory chain. Couples the redox reaction to proton translocation (for every two electrons transferred, four hydrogen ions are translocated across the cytoplasmic membrane), and thus conserves the redox energy in a proton gradient.</text>
</comment>
<dbReference type="EMBL" id="CP139781">
    <property type="protein sequence ID" value="WRQ88760.1"/>
    <property type="molecule type" value="Genomic_DNA"/>
</dbReference>
<feature type="transmembrane region" description="Helical" evidence="2">
    <location>
        <begin position="51"/>
        <end position="72"/>
    </location>
</feature>
<evidence type="ECO:0000313" key="3">
    <source>
        <dbReference type="EMBL" id="WRQ88760.1"/>
    </source>
</evidence>
<evidence type="ECO:0000256" key="2">
    <source>
        <dbReference type="RuleBase" id="RU004429"/>
    </source>
</evidence>
<organism evidence="3 4">
    <name type="scientific">Actomonas aquatica</name>
    <dbReference type="NCBI Taxonomy" id="2866162"/>
    <lineage>
        <taxon>Bacteria</taxon>
        <taxon>Pseudomonadati</taxon>
        <taxon>Verrucomicrobiota</taxon>
        <taxon>Opitutia</taxon>
        <taxon>Opitutales</taxon>
        <taxon>Opitutaceae</taxon>
        <taxon>Actomonas</taxon>
    </lineage>
</organism>
<keyword evidence="2" id="KW-0520">NAD</keyword>
<reference evidence="3 4" key="1">
    <citation type="submission" date="2021-08" db="EMBL/GenBank/DDBJ databases">
        <authorList>
            <person name="Zhang D."/>
            <person name="Zhang A."/>
            <person name="Wang L."/>
        </authorList>
    </citation>
    <scope>NUCLEOTIDE SEQUENCE [LARGE SCALE GENOMIC DNA]</scope>
    <source>
        <strain evidence="3 4">WL0086</strain>
    </source>
</reference>
<dbReference type="InterPro" id="IPR001457">
    <property type="entry name" value="NADH_UbQ/plastoQ_OxRdtase_su6"/>
</dbReference>
<proteinExistence type="inferred from homology"/>
<dbReference type="InterPro" id="IPR042106">
    <property type="entry name" value="Nuo/plastoQ_OxRdtase_6_NuoJ"/>
</dbReference>
<protein>
    <recommendedName>
        <fullName evidence="2">NADH-quinone oxidoreductase subunit J</fullName>
        <ecNumber evidence="2">7.1.1.-</ecNumber>
    </recommendedName>
</protein>
<keyword evidence="2" id="KW-0874">Quinone</keyword>
<dbReference type="PANTHER" id="PTHR33269:SF17">
    <property type="entry name" value="NADH-UBIQUINONE OXIDOREDUCTASE CHAIN 6"/>
    <property type="match status" value="1"/>
</dbReference>
<dbReference type="PANTHER" id="PTHR33269">
    <property type="entry name" value="NADH-UBIQUINONE OXIDOREDUCTASE CHAIN 6"/>
    <property type="match status" value="1"/>
</dbReference>
<evidence type="ECO:0000256" key="1">
    <source>
        <dbReference type="ARBA" id="ARBA00005698"/>
    </source>
</evidence>
<dbReference type="RefSeq" id="WP_221031858.1">
    <property type="nucleotide sequence ID" value="NZ_CP139781.1"/>
</dbReference>
<comment type="caution">
    <text evidence="2">Lacks conserved residue(s) required for the propagation of feature annotation.</text>
</comment>
<sequence>MIGFVIITGFIAGSVALAFTRRNPVHAALLLVLTWAGIGSYYLWAGAEFLAFAQLLVYAGAISMVVLFAVLLTRPQPEDPADLPPDSRKRASMAIIAAAAVGAVLFKAISATEFKTAPATAPTVTVKDLGEQLMGAYAPALLIVGLILTIALIGATTIAAARRVSSTNRAQPEDHA</sequence>
<name>A0ABZ1CBJ9_9BACT</name>
<feature type="transmembrane region" description="Helical" evidence="2">
    <location>
        <begin position="93"/>
        <end position="114"/>
    </location>
</feature>
<dbReference type="Pfam" id="PF00499">
    <property type="entry name" value="Oxidored_q3"/>
    <property type="match status" value="1"/>
</dbReference>
<reference evidence="3 4" key="2">
    <citation type="submission" date="2023-12" db="EMBL/GenBank/DDBJ databases">
        <title>Description of an unclassified Opitutus bacterium of Verrucomicrobiota.</title>
        <authorList>
            <person name="Zhang D.-F."/>
        </authorList>
    </citation>
    <scope>NUCLEOTIDE SEQUENCE [LARGE SCALE GENOMIC DNA]</scope>
    <source>
        <strain evidence="3 4">WL0086</strain>
    </source>
</reference>
<evidence type="ECO:0000313" key="4">
    <source>
        <dbReference type="Proteomes" id="UP000738431"/>
    </source>
</evidence>
<gene>
    <name evidence="3" type="ORF">K1X11_005045</name>
</gene>
<keyword evidence="2" id="KW-0472">Membrane</keyword>
<keyword evidence="2" id="KW-1003">Cell membrane</keyword>
<dbReference type="Proteomes" id="UP000738431">
    <property type="component" value="Chromosome"/>
</dbReference>
<accession>A0ABZ1CBJ9</accession>
<dbReference type="Gene3D" id="1.20.120.1200">
    <property type="entry name" value="NADH-ubiquinone/plastoquinone oxidoreductase chain 6, subunit NuoJ"/>
    <property type="match status" value="1"/>
</dbReference>
<comment type="subcellular location">
    <subcellularLocation>
        <location evidence="2">Cell membrane</location>
        <topology evidence="2">Multi-pass membrane protein</topology>
    </subcellularLocation>
</comment>
<feature type="transmembrane region" description="Helical" evidence="2">
    <location>
        <begin position="134"/>
        <end position="161"/>
    </location>
</feature>
<keyword evidence="2" id="KW-1133">Transmembrane helix</keyword>
<keyword evidence="4" id="KW-1185">Reference proteome</keyword>
<dbReference type="EC" id="7.1.1.-" evidence="2"/>
<comment type="catalytic activity">
    <reaction evidence="2">
        <text>a quinone + NADH + 5 H(+)(in) = a quinol + NAD(+) + 4 H(+)(out)</text>
        <dbReference type="Rhea" id="RHEA:57888"/>
        <dbReference type="ChEBI" id="CHEBI:15378"/>
        <dbReference type="ChEBI" id="CHEBI:24646"/>
        <dbReference type="ChEBI" id="CHEBI:57540"/>
        <dbReference type="ChEBI" id="CHEBI:57945"/>
        <dbReference type="ChEBI" id="CHEBI:132124"/>
    </reaction>
</comment>
<keyword evidence="2" id="KW-0812">Transmembrane</keyword>
<comment type="similarity">
    <text evidence="1 2">Belongs to the complex I subunit 6 family.</text>
</comment>